<feature type="compositionally biased region" description="Pro residues" evidence="1">
    <location>
        <begin position="1"/>
        <end position="17"/>
    </location>
</feature>
<protein>
    <submittedName>
        <fullName evidence="3">Uncharacterized protein</fullName>
    </submittedName>
</protein>
<evidence type="ECO:0000313" key="3">
    <source>
        <dbReference type="EMBL" id="KAF2717370.1"/>
    </source>
</evidence>
<evidence type="ECO:0000256" key="1">
    <source>
        <dbReference type="SAM" id="MobiDB-lite"/>
    </source>
</evidence>
<keyword evidence="4" id="KW-1185">Reference proteome</keyword>
<reference evidence="3" key="1">
    <citation type="journal article" date="2020" name="Stud. Mycol.">
        <title>101 Dothideomycetes genomes: a test case for predicting lifestyles and emergence of pathogens.</title>
        <authorList>
            <person name="Haridas S."/>
            <person name="Albert R."/>
            <person name="Binder M."/>
            <person name="Bloem J."/>
            <person name="Labutti K."/>
            <person name="Salamov A."/>
            <person name="Andreopoulos B."/>
            <person name="Baker S."/>
            <person name="Barry K."/>
            <person name="Bills G."/>
            <person name="Bluhm B."/>
            <person name="Cannon C."/>
            <person name="Castanera R."/>
            <person name="Culley D."/>
            <person name="Daum C."/>
            <person name="Ezra D."/>
            <person name="Gonzalez J."/>
            <person name="Henrissat B."/>
            <person name="Kuo A."/>
            <person name="Liang C."/>
            <person name="Lipzen A."/>
            <person name="Lutzoni F."/>
            <person name="Magnuson J."/>
            <person name="Mondo S."/>
            <person name="Nolan M."/>
            <person name="Ohm R."/>
            <person name="Pangilinan J."/>
            <person name="Park H.-J."/>
            <person name="Ramirez L."/>
            <person name="Alfaro M."/>
            <person name="Sun H."/>
            <person name="Tritt A."/>
            <person name="Yoshinaga Y."/>
            <person name="Zwiers L.-H."/>
            <person name="Turgeon B."/>
            <person name="Goodwin S."/>
            <person name="Spatafora J."/>
            <person name="Crous P."/>
            <person name="Grigoriev I."/>
        </authorList>
    </citation>
    <scope>NUCLEOTIDE SEQUENCE</scope>
    <source>
        <strain evidence="3">CBS 116435</strain>
    </source>
</reference>
<feature type="region of interest" description="Disordered" evidence="1">
    <location>
        <begin position="529"/>
        <end position="548"/>
    </location>
</feature>
<accession>A0A9P4Q0R9</accession>
<feature type="compositionally biased region" description="Polar residues" evidence="1">
    <location>
        <begin position="622"/>
        <end position="632"/>
    </location>
</feature>
<name>A0A9P4Q0R9_9PEZI</name>
<feature type="transmembrane region" description="Helical" evidence="2">
    <location>
        <begin position="295"/>
        <end position="313"/>
    </location>
</feature>
<keyword evidence="2" id="KW-1133">Transmembrane helix</keyword>
<feature type="region of interest" description="Disordered" evidence="1">
    <location>
        <begin position="53"/>
        <end position="72"/>
    </location>
</feature>
<feature type="region of interest" description="Disordered" evidence="1">
    <location>
        <begin position="611"/>
        <end position="632"/>
    </location>
</feature>
<dbReference type="Proteomes" id="UP000799441">
    <property type="component" value="Unassembled WGS sequence"/>
</dbReference>
<feature type="transmembrane region" description="Helical" evidence="2">
    <location>
        <begin position="118"/>
        <end position="143"/>
    </location>
</feature>
<comment type="caution">
    <text evidence="3">The sequence shown here is derived from an EMBL/GenBank/DDBJ whole genome shotgun (WGS) entry which is preliminary data.</text>
</comment>
<evidence type="ECO:0000256" key="2">
    <source>
        <dbReference type="SAM" id="Phobius"/>
    </source>
</evidence>
<sequence length="632" mass="69614">MPQAPIPVPCPTPPPIPQAGISLQTLQPSHSHTHLATASASCGTHYSTPLASPVLGTQQSHPSPQSHLQPNLNPALSTQAHAYHPPQGSDQVNASTIPVTLPALISRSPLAQWLFSTWIGNIVGLVGVILAFFSICLALYLGVTQTQGLRWSMRNDALQACLAAAYRMNTQDHGFYTSFCNETIIAGVSRPPFLQKRGVSHTDKMPPLVLVLVFSTWIGTGIIASFKGMIRSRPLSVGVTVNPRVEDEDWIKSRLWLVLGSTLAVSGCVACYFHLHAAILLYQDDFSSGAILQRYSASFVTLAALTVPLAYNIPRTYLYRPSVSLAKVYPQHTRVIFCERCLKLESAAAQAEVAYAEKSPVDVAVDWLIRESADTILLEYRTAFWRSMLREFSMGPSSSALRVANYFWRKTTLSTGHHMRQESELSDDEILTKVLTELRDHESLPPRRFFDQSSRNPDLDWYAGQDTVYNESSLSPPGFRECDSILAKITSTPSITHGLDKSQPAVGLDRLSVPSDVYTSRGWEGTISLCPPSESEEGPVHPENISRETSTASFRPLRLYTIEEENCERSGSEEGPVYAENVSETKSIASFGPIWLWLETIEEGEYEAGTDIADQPPAALLTQENPNLKTLE</sequence>
<keyword evidence="2" id="KW-0472">Membrane</keyword>
<organism evidence="3 4">
    <name type="scientific">Polychaeton citri CBS 116435</name>
    <dbReference type="NCBI Taxonomy" id="1314669"/>
    <lineage>
        <taxon>Eukaryota</taxon>
        <taxon>Fungi</taxon>
        <taxon>Dikarya</taxon>
        <taxon>Ascomycota</taxon>
        <taxon>Pezizomycotina</taxon>
        <taxon>Dothideomycetes</taxon>
        <taxon>Dothideomycetidae</taxon>
        <taxon>Capnodiales</taxon>
        <taxon>Capnodiaceae</taxon>
        <taxon>Polychaeton</taxon>
    </lineage>
</organism>
<feature type="transmembrane region" description="Helical" evidence="2">
    <location>
        <begin position="255"/>
        <end position="275"/>
    </location>
</feature>
<dbReference type="EMBL" id="MU003845">
    <property type="protein sequence ID" value="KAF2717370.1"/>
    <property type="molecule type" value="Genomic_DNA"/>
</dbReference>
<feature type="region of interest" description="Disordered" evidence="1">
    <location>
        <begin position="1"/>
        <end position="22"/>
    </location>
</feature>
<feature type="compositionally biased region" description="Low complexity" evidence="1">
    <location>
        <begin position="58"/>
        <end position="70"/>
    </location>
</feature>
<keyword evidence="2" id="KW-0812">Transmembrane</keyword>
<proteinExistence type="predicted"/>
<gene>
    <name evidence="3" type="ORF">K431DRAFT_297851</name>
</gene>
<feature type="transmembrane region" description="Helical" evidence="2">
    <location>
        <begin position="208"/>
        <end position="226"/>
    </location>
</feature>
<evidence type="ECO:0000313" key="4">
    <source>
        <dbReference type="Proteomes" id="UP000799441"/>
    </source>
</evidence>
<dbReference type="AlphaFoldDB" id="A0A9P4Q0R9"/>